<gene>
    <name evidence="4" type="ORF">Tci_025317</name>
</gene>
<keyword evidence="4" id="KW-0808">Transferase</keyword>
<comment type="caution">
    <text evidence="4">The sequence shown here is derived from an EMBL/GenBank/DDBJ whole genome shotgun (WGS) entry which is preliminary data.</text>
</comment>
<protein>
    <submittedName>
        <fullName evidence="4">RNA-directed DNA polymerase, eukaryota, reverse transcriptase zinc-binding domain protein</fullName>
    </submittedName>
</protein>
<evidence type="ECO:0000256" key="3">
    <source>
        <dbReference type="ARBA" id="ARBA00022840"/>
    </source>
</evidence>
<dbReference type="GO" id="GO:0005788">
    <property type="term" value="C:endoplasmic reticulum lumen"/>
    <property type="evidence" value="ECO:0007669"/>
    <property type="project" value="UniProtKB-SubCell"/>
</dbReference>
<dbReference type="GO" id="GO:0005524">
    <property type="term" value="F:ATP binding"/>
    <property type="evidence" value="ECO:0007669"/>
    <property type="project" value="UniProtKB-KW"/>
</dbReference>
<evidence type="ECO:0000256" key="2">
    <source>
        <dbReference type="ARBA" id="ARBA00022741"/>
    </source>
</evidence>
<keyword evidence="3" id="KW-0067">ATP-binding</keyword>
<proteinExistence type="predicted"/>
<keyword evidence="2" id="KW-0547">Nucleotide-binding</keyword>
<evidence type="ECO:0000256" key="1">
    <source>
        <dbReference type="ARBA" id="ARBA00004319"/>
    </source>
</evidence>
<sequence>MMRTRWTYVTGSLFIQGGQDGNIITGDKQEKRKMVSSAFGEAQGGSSALFPIGLFSLITSVYSMQEVTNIFVCAVHNTIKLIQAQGKLKQAFIEVYEKLQAFIRLLAILQTPFLMLRRLIGRRASDEIIKEDMKLSPFKVATGDDDKSKLWLHTKKKRGNLLDLKAPIFVNGSLTKDFSLQRGLRQGDSISPFLFILAMEGLHVAMEDVVEHGIFLDIRVGPGEACISHLFYADDAMFMGEWDAENVSKSYNHS</sequence>
<name>A0A6L2KWF7_TANCI</name>
<dbReference type="AlphaFoldDB" id="A0A6L2KWF7"/>
<reference evidence="4" key="1">
    <citation type="journal article" date="2019" name="Sci. Rep.">
        <title>Draft genome of Tanacetum cinerariifolium, the natural source of mosquito coil.</title>
        <authorList>
            <person name="Yamashiro T."/>
            <person name="Shiraishi A."/>
            <person name="Satake H."/>
            <person name="Nakayama K."/>
        </authorList>
    </citation>
    <scope>NUCLEOTIDE SEQUENCE</scope>
</reference>
<dbReference type="Gene3D" id="3.30.30.30">
    <property type="match status" value="1"/>
</dbReference>
<keyword evidence="4" id="KW-0548">Nucleotidyltransferase</keyword>
<keyword evidence="4" id="KW-0695">RNA-directed DNA polymerase</keyword>
<comment type="subcellular location">
    <subcellularLocation>
        <location evidence="1">Endoplasmic reticulum lumen</location>
    </subcellularLocation>
</comment>
<dbReference type="EMBL" id="BKCJ010003158">
    <property type="protein sequence ID" value="GEU53339.1"/>
    <property type="molecule type" value="Genomic_DNA"/>
</dbReference>
<evidence type="ECO:0000313" key="4">
    <source>
        <dbReference type="EMBL" id="GEU53339.1"/>
    </source>
</evidence>
<accession>A0A6L2KWF7</accession>
<dbReference type="FunFam" id="3.30.30.30:FF:000005">
    <property type="entry name" value="Heat shock protein ssb1"/>
    <property type="match status" value="1"/>
</dbReference>
<organism evidence="4">
    <name type="scientific">Tanacetum cinerariifolium</name>
    <name type="common">Dalmatian daisy</name>
    <name type="synonym">Chrysanthemum cinerariifolium</name>
    <dbReference type="NCBI Taxonomy" id="118510"/>
    <lineage>
        <taxon>Eukaryota</taxon>
        <taxon>Viridiplantae</taxon>
        <taxon>Streptophyta</taxon>
        <taxon>Embryophyta</taxon>
        <taxon>Tracheophyta</taxon>
        <taxon>Spermatophyta</taxon>
        <taxon>Magnoliopsida</taxon>
        <taxon>eudicotyledons</taxon>
        <taxon>Gunneridae</taxon>
        <taxon>Pentapetalae</taxon>
        <taxon>asterids</taxon>
        <taxon>campanulids</taxon>
        <taxon>Asterales</taxon>
        <taxon>Asteraceae</taxon>
        <taxon>Asteroideae</taxon>
        <taxon>Anthemideae</taxon>
        <taxon>Anthemidinae</taxon>
        <taxon>Tanacetum</taxon>
    </lineage>
</organism>
<dbReference type="GO" id="GO:0003964">
    <property type="term" value="F:RNA-directed DNA polymerase activity"/>
    <property type="evidence" value="ECO:0007669"/>
    <property type="project" value="UniProtKB-KW"/>
</dbReference>